<dbReference type="AlphaFoldDB" id="A0A501WNR2"/>
<gene>
    <name evidence="2" type="ORF">FJM51_09025</name>
</gene>
<dbReference type="EMBL" id="VFRP01000007">
    <property type="protein sequence ID" value="TPE51373.1"/>
    <property type="molecule type" value="Genomic_DNA"/>
</dbReference>
<feature type="domain" description="N-acetyltransferase" evidence="1">
    <location>
        <begin position="4"/>
        <end position="136"/>
    </location>
</feature>
<sequence>MSAPRIAVMTPADLDRALDWAAAEGWNPGIDDAQAFRAADPEGFLMAFMGEEPVAAISVVRQGADFGFLGLYLCVPAWRGRGLGWKIWQAGLARLAGRVVGLDAVPAQEANYARSGFAVADRARRWGGVVAGEAAGGGAAPARPEDLAELLAWDRAASGIDRAAYLGAWLAPAPTRITLVLRAPDGRLRGFGTIRACRAGAKVGPLMAEDADAAERLLRALAATPPGPELVVDMPASNPEAERLARRLGLRPDFDTARMYLGPAPREETARVFGRATLELG</sequence>
<accession>A0A501WNR2</accession>
<dbReference type="Pfam" id="PF00583">
    <property type="entry name" value="Acetyltransf_1"/>
    <property type="match status" value="1"/>
</dbReference>
<dbReference type="OrthoDB" id="20916at2"/>
<dbReference type="Proteomes" id="UP000319255">
    <property type="component" value="Unassembled WGS sequence"/>
</dbReference>
<evidence type="ECO:0000313" key="3">
    <source>
        <dbReference type="Proteomes" id="UP000319255"/>
    </source>
</evidence>
<dbReference type="PANTHER" id="PTHR47237:SF1">
    <property type="entry name" value="SLL0310 PROTEIN"/>
    <property type="match status" value="1"/>
</dbReference>
<keyword evidence="3" id="KW-1185">Reference proteome</keyword>
<name>A0A501WNR2_9RHOB</name>
<comment type="caution">
    <text evidence="2">The sequence shown here is derived from an EMBL/GenBank/DDBJ whole genome shotgun (WGS) entry which is preliminary data.</text>
</comment>
<dbReference type="CDD" id="cd04301">
    <property type="entry name" value="NAT_SF"/>
    <property type="match status" value="1"/>
</dbReference>
<dbReference type="Gene3D" id="3.40.630.30">
    <property type="match status" value="1"/>
</dbReference>
<proteinExistence type="predicted"/>
<protein>
    <submittedName>
        <fullName evidence="2">GNAT family N-acetyltransferase</fullName>
    </submittedName>
</protein>
<keyword evidence="2" id="KW-0808">Transferase</keyword>
<dbReference type="RefSeq" id="WP_140453809.1">
    <property type="nucleotide sequence ID" value="NZ_VFRP01000007.1"/>
</dbReference>
<evidence type="ECO:0000313" key="2">
    <source>
        <dbReference type="EMBL" id="TPE51373.1"/>
    </source>
</evidence>
<dbReference type="InterPro" id="IPR041496">
    <property type="entry name" value="YitH/HolE_GNAT"/>
</dbReference>
<dbReference type="InterPro" id="IPR000182">
    <property type="entry name" value="GNAT_dom"/>
</dbReference>
<dbReference type="InterPro" id="IPR052729">
    <property type="entry name" value="Acyl/Acetyltrans_Enzymes"/>
</dbReference>
<dbReference type="InterPro" id="IPR016181">
    <property type="entry name" value="Acyl_CoA_acyltransferase"/>
</dbReference>
<reference evidence="2 3" key="1">
    <citation type="submission" date="2019-06" db="EMBL/GenBank/DDBJ databases">
        <title>A novel bacterium of genus Amaricoccus, isolated from marine sediment.</title>
        <authorList>
            <person name="Huang H."/>
            <person name="Mo K."/>
            <person name="Hu Y."/>
        </authorList>
    </citation>
    <scope>NUCLEOTIDE SEQUENCE [LARGE SCALE GENOMIC DNA]</scope>
    <source>
        <strain evidence="2 3">HB172011</strain>
    </source>
</reference>
<dbReference type="PROSITE" id="PS51186">
    <property type="entry name" value="GNAT"/>
    <property type="match status" value="1"/>
</dbReference>
<dbReference type="PANTHER" id="PTHR47237">
    <property type="entry name" value="SLL0310 PROTEIN"/>
    <property type="match status" value="1"/>
</dbReference>
<organism evidence="2 3">
    <name type="scientific">Amaricoccus solimangrovi</name>
    <dbReference type="NCBI Taxonomy" id="2589815"/>
    <lineage>
        <taxon>Bacteria</taxon>
        <taxon>Pseudomonadati</taxon>
        <taxon>Pseudomonadota</taxon>
        <taxon>Alphaproteobacteria</taxon>
        <taxon>Rhodobacterales</taxon>
        <taxon>Paracoccaceae</taxon>
        <taxon>Amaricoccus</taxon>
    </lineage>
</organism>
<evidence type="ECO:0000259" key="1">
    <source>
        <dbReference type="PROSITE" id="PS51186"/>
    </source>
</evidence>
<dbReference type="Gene3D" id="3.40.630.90">
    <property type="match status" value="1"/>
</dbReference>
<dbReference type="Pfam" id="PF18014">
    <property type="entry name" value="Acetyltransf_18"/>
    <property type="match status" value="1"/>
</dbReference>
<dbReference type="GO" id="GO:0016747">
    <property type="term" value="F:acyltransferase activity, transferring groups other than amino-acyl groups"/>
    <property type="evidence" value="ECO:0007669"/>
    <property type="project" value="InterPro"/>
</dbReference>
<dbReference type="SUPFAM" id="SSF55729">
    <property type="entry name" value="Acyl-CoA N-acyltransferases (Nat)"/>
    <property type="match status" value="1"/>
</dbReference>